<feature type="chain" id="PRO_5042897168" evidence="1">
    <location>
        <begin position="24"/>
        <end position="172"/>
    </location>
</feature>
<dbReference type="Pfam" id="PF11138">
    <property type="entry name" value="DUF2911"/>
    <property type="match status" value="1"/>
</dbReference>
<dbReference type="AlphaFoldDB" id="A0AAP2DQK5"/>
<accession>A0AAP2DQK5</accession>
<dbReference type="InterPro" id="IPR021314">
    <property type="entry name" value="DUF2911"/>
</dbReference>
<dbReference type="Proteomes" id="UP001319200">
    <property type="component" value="Unassembled WGS sequence"/>
</dbReference>
<keyword evidence="1" id="KW-0732">Signal</keyword>
<feature type="signal peptide" evidence="1">
    <location>
        <begin position="1"/>
        <end position="23"/>
    </location>
</feature>
<gene>
    <name evidence="2" type="ORF">KK083_22825</name>
</gene>
<sequence>MRILRAFFLPTVAASILFLPVFAQEKPLSPKETVKGVVGGVVTEVVYCRPSARGRKMVGGKDPYGQVWRTGANEATTIEFDKDVLIEGKRLEEGKYALFTIPGETSWTIIFNKGWKDAWGAYDYKQSDDVLRVTVKSQKPKQFVETFTITPETDRVSLTWENFYVAFRVKAQ</sequence>
<reference evidence="2 3" key="1">
    <citation type="submission" date="2021-05" db="EMBL/GenBank/DDBJ databases">
        <title>A Polyphasic approach of four new species of the genus Ohtaekwangia: Ohtaekwangia histidinii sp. nov., Ohtaekwangia cretensis sp. nov., Ohtaekwangia indiensis sp. nov., Ohtaekwangia reichenbachii sp. nov. from diverse environment.</title>
        <authorList>
            <person name="Octaviana S."/>
        </authorList>
    </citation>
    <scope>NUCLEOTIDE SEQUENCE [LARGE SCALE GENOMIC DNA]</scope>
    <source>
        <strain evidence="2 3">PWU4</strain>
    </source>
</reference>
<organism evidence="2 3">
    <name type="scientific">Chryseosolibacter histidini</name>
    <dbReference type="NCBI Taxonomy" id="2782349"/>
    <lineage>
        <taxon>Bacteria</taxon>
        <taxon>Pseudomonadati</taxon>
        <taxon>Bacteroidota</taxon>
        <taxon>Cytophagia</taxon>
        <taxon>Cytophagales</taxon>
        <taxon>Chryseotaleaceae</taxon>
        <taxon>Chryseosolibacter</taxon>
    </lineage>
</organism>
<protein>
    <submittedName>
        <fullName evidence="2">DUF2911 domain-containing protein</fullName>
    </submittedName>
</protein>
<dbReference type="EMBL" id="JAHESF010000029">
    <property type="protein sequence ID" value="MBT1699739.1"/>
    <property type="molecule type" value="Genomic_DNA"/>
</dbReference>
<dbReference type="RefSeq" id="WP_254167884.1">
    <property type="nucleotide sequence ID" value="NZ_JAHESF010000029.1"/>
</dbReference>
<keyword evidence="3" id="KW-1185">Reference proteome</keyword>
<evidence type="ECO:0000313" key="2">
    <source>
        <dbReference type="EMBL" id="MBT1699739.1"/>
    </source>
</evidence>
<proteinExistence type="predicted"/>
<evidence type="ECO:0000256" key="1">
    <source>
        <dbReference type="SAM" id="SignalP"/>
    </source>
</evidence>
<name>A0AAP2DQK5_9BACT</name>
<evidence type="ECO:0000313" key="3">
    <source>
        <dbReference type="Proteomes" id="UP001319200"/>
    </source>
</evidence>
<comment type="caution">
    <text evidence="2">The sequence shown here is derived from an EMBL/GenBank/DDBJ whole genome shotgun (WGS) entry which is preliminary data.</text>
</comment>